<organism evidence="3 4">
    <name type="scientific">Vibrio lentus</name>
    <dbReference type="NCBI Taxonomy" id="136468"/>
    <lineage>
        <taxon>Bacteria</taxon>
        <taxon>Pseudomonadati</taxon>
        <taxon>Pseudomonadota</taxon>
        <taxon>Gammaproteobacteria</taxon>
        <taxon>Vibrionales</taxon>
        <taxon>Vibrionaceae</taxon>
        <taxon>Vibrio</taxon>
    </lineage>
</organism>
<dbReference type="InterPro" id="IPR045584">
    <property type="entry name" value="Pilin-like"/>
</dbReference>
<evidence type="ECO:0000256" key="2">
    <source>
        <dbReference type="SAM" id="Phobius"/>
    </source>
</evidence>
<comment type="caution">
    <text evidence="3">The sequence shown here is derived from an EMBL/GenBank/DDBJ whole genome shotgun (WGS) entry which is preliminary data.</text>
</comment>
<protein>
    <submittedName>
        <fullName evidence="3">Methylation site containing protein</fullName>
    </submittedName>
</protein>
<keyword evidence="1" id="KW-0488">Methylation</keyword>
<dbReference type="Pfam" id="PF07963">
    <property type="entry name" value="N_methyl"/>
    <property type="match status" value="1"/>
</dbReference>
<dbReference type="GO" id="GO:0015628">
    <property type="term" value="P:protein secretion by the type II secretion system"/>
    <property type="evidence" value="ECO:0007669"/>
    <property type="project" value="InterPro"/>
</dbReference>
<dbReference type="GO" id="GO:0015627">
    <property type="term" value="C:type II protein secretion system complex"/>
    <property type="evidence" value="ECO:0007669"/>
    <property type="project" value="InterPro"/>
</dbReference>
<dbReference type="PANTHER" id="PTHR30093:SF7">
    <property type="entry name" value="MSHA MAJOR PILIN SUBUNIT MSHA"/>
    <property type="match status" value="1"/>
</dbReference>
<dbReference type="Proteomes" id="UP000235746">
    <property type="component" value="Unassembled WGS sequence"/>
</dbReference>
<dbReference type="AlphaFoldDB" id="A0A2N7IBX5"/>
<dbReference type="EMBL" id="MCYL01000044">
    <property type="protein sequence ID" value="PML53878.1"/>
    <property type="molecule type" value="Genomic_DNA"/>
</dbReference>
<dbReference type="PANTHER" id="PTHR30093">
    <property type="entry name" value="GENERAL SECRETION PATHWAY PROTEIN G"/>
    <property type="match status" value="1"/>
</dbReference>
<dbReference type="InterPro" id="IPR012902">
    <property type="entry name" value="N_methyl_site"/>
</dbReference>
<keyword evidence="2" id="KW-0812">Transmembrane</keyword>
<dbReference type="PRINTS" id="PR00813">
    <property type="entry name" value="BCTERIALGSPG"/>
</dbReference>
<dbReference type="PROSITE" id="PS00409">
    <property type="entry name" value="PROKAR_NTER_METHYL"/>
    <property type="match status" value="1"/>
</dbReference>
<gene>
    <name evidence="3" type="ORF">BCT74_11040</name>
</gene>
<evidence type="ECO:0000256" key="1">
    <source>
        <dbReference type="ARBA" id="ARBA00022481"/>
    </source>
</evidence>
<accession>A0A2N7IBX5</accession>
<dbReference type="InterPro" id="IPR000983">
    <property type="entry name" value="Bac_GSPG_pilin"/>
</dbReference>
<keyword evidence="2" id="KW-0472">Membrane</keyword>
<name>A0A2N7IBX5_9VIBR</name>
<sequence>MKSKSQGFTLLELVVVIVILGVLAVTAAPRFLGVQRDAHEALAQGAFSAFRNSIDMYHSQWLVDGEPDFDQVVNYGEGDVYPSLTGFPISVLETPPTTSPILVGEQCEKIWTALMNTDLTIRSYTSNVFPSNTDIVSWYQGTSTCFYYYTTGYSQGEPLPRLNYNTNTGEVEITTGTPHS</sequence>
<proteinExistence type="predicted"/>
<dbReference type="RefSeq" id="WP_102559438.1">
    <property type="nucleotide sequence ID" value="NZ_MCYL01000044.1"/>
</dbReference>
<reference evidence="4" key="1">
    <citation type="submission" date="2016-07" db="EMBL/GenBank/DDBJ databases">
        <title>Nontailed viruses are major unrecognized killers of bacteria in the ocean.</title>
        <authorList>
            <person name="Kauffman K."/>
            <person name="Hussain F."/>
            <person name="Yang J."/>
            <person name="Arevalo P."/>
            <person name="Brown J."/>
            <person name="Cutler M."/>
            <person name="Kelly L."/>
            <person name="Polz M.F."/>
        </authorList>
    </citation>
    <scope>NUCLEOTIDE SEQUENCE [LARGE SCALE GENOMIC DNA]</scope>
    <source>
        <strain evidence="4">10N.261.51.B8</strain>
    </source>
</reference>
<dbReference type="SUPFAM" id="SSF54523">
    <property type="entry name" value="Pili subunits"/>
    <property type="match status" value="1"/>
</dbReference>
<evidence type="ECO:0000313" key="4">
    <source>
        <dbReference type="Proteomes" id="UP000235746"/>
    </source>
</evidence>
<dbReference type="Gene3D" id="3.30.700.10">
    <property type="entry name" value="Glycoprotein, Type 4 Pilin"/>
    <property type="match status" value="1"/>
</dbReference>
<feature type="transmembrane region" description="Helical" evidence="2">
    <location>
        <begin position="7"/>
        <end position="28"/>
    </location>
</feature>
<evidence type="ECO:0000313" key="3">
    <source>
        <dbReference type="EMBL" id="PML53878.1"/>
    </source>
</evidence>
<dbReference type="NCBIfam" id="TIGR02532">
    <property type="entry name" value="IV_pilin_GFxxxE"/>
    <property type="match status" value="1"/>
</dbReference>
<keyword evidence="2" id="KW-1133">Transmembrane helix</keyword>